<reference evidence="3 4" key="1">
    <citation type="submission" date="2024-06" db="EMBL/GenBank/DDBJ databases">
        <title>Novosphingobium rhizovicinus M1R2S20.</title>
        <authorList>
            <person name="Sun J.-Q."/>
        </authorList>
    </citation>
    <scope>NUCLEOTIDE SEQUENCE [LARGE SCALE GENOMIC DNA]</scope>
    <source>
        <strain evidence="3 4">M1R2S20</strain>
    </source>
</reference>
<name>A0ABV3R705_9SPHN</name>
<evidence type="ECO:0000313" key="4">
    <source>
        <dbReference type="Proteomes" id="UP001556118"/>
    </source>
</evidence>
<dbReference type="InterPro" id="IPR005511">
    <property type="entry name" value="SMP-30"/>
</dbReference>
<comment type="similarity">
    <text evidence="1">Belongs to the SMP-30/CGR1 family.</text>
</comment>
<dbReference type="EMBL" id="JBFNXR010000017">
    <property type="protein sequence ID" value="MEW9853877.1"/>
    <property type="molecule type" value="Genomic_DNA"/>
</dbReference>
<dbReference type="PANTHER" id="PTHR10907">
    <property type="entry name" value="REGUCALCIN"/>
    <property type="match status" value="1"/>
</dbReference>
<evidence type="ECO:0000313" key="3">
    <source>
        <dbReference type="EMBL" id="MEW9853877.1"/>
    </source>
</evidence>
<keyword evidence="4" id="KW-1185">Reference proteome</keyword>
<dbReference type="InterPro" id="IPR011042">
    <property type="entry name" value="6-blade_b-propeller_TolB-like"/>
</dbReference>
<dbReference type="Proteomes" id="UP001556118">
    <property type="component" value="Unassembled WGS sequence"/>
</dbReference>
<keyword evidence="3" id="KW-0378">Hydrolase</keyword>
<dbReference type="SUPFAM" id="SSF63829">
    <property type="entry name" value="Calcium-dependent phosphotriesterase"/>
    <property type="match status" value="1"/>
</dbReference>
<dbReference type="RefSeq" id="WP_367768364.1">
    <property type="nucleotide sequence ID" value="NZ_JBFNXR010000017.1"/>
</dbReference>
<dbReference type="Pfam" id="PF08450">
    <property type="entry name" value="SGL"/>
    <property type="match status" value="1"/>
</dbReference>
<dbReference type="PRINTS" id="PR01790">
    <property type="entry name" value="SMP30FAMILY"/>
</dbReference>
<evidence type="ECO:0000259" key="2">
    <source>
        <dbReference type="Pfam" id="PF08450"/>
    </source>
</evidence>
<feature type="domain" description="SMP-30/Gluconolactonase/LRE-like region" evidence="2">
    <location>
        <begin position="18"/>
        <end position="263"/>
    </location>
</feature>
<dbReference type="PANTHER" id="PTHR10907:SF47">
    <property type="entry name" value="REGUCALCIN"/>
    <property type="match status" value="1"/>
</dbReference>
<comment type="caution">
    <text evidence="3">The sequence shown here is derived from an EMBL/GenBank/DDBJ whole genome shotgun (WGS) entry which is preliminary data.</text>
</comment>
<dbReference type="GO" id="GO:0016787">
    <property type="term" value="F:hydrolase activity"/>
    <property type="evidence" value="ECO:0007669"/>
    <property type="project" value="UniProtKB-KW"/>
</dbReference>
<dbReference type="Gene3D" id="2.120.10.30">
    <property type="entry name" value="TolB, C-terminal domain"/>
    <property type="match status" value="1"/>
</dbReference>
<organism evidence="3 4">
    <name type="scientific">Novosphingobium rhizovicinum</name>
    <dbReference type="NCBI Taxonomy" id="3228928"/>
    <lineage>
        <taxon>Bacteria</taxon>
        <taxon>Pseudomonadati</taxon>
        <taxon>Pseudomonadota</taxon>
        <taxon>Alphaproteobacteria</taxon>
        <taxon>Sphingomonadales</taxon>
        <taxon>Sphingomonadaceae</taxon>
        <taxon>Novosphingobium</taxon>
    </lineage>
</organism>
<protein>
    <submittedName>
        <fullName evidence="3">SMP-30/gluconolactonase/LRE family protein</fullName>
        <ecNumber evidence="3">3.1.1.99</ecNumber>
    </submittedName>
</protein>
<evidence type="ECO:0000256" key="1">
    <source>
        <dbReference type="ARBA" id="ARBA00008853"/>
    </source>
</evidence>
<sequence length="301" mass="32330">MDVSEPQVRRIGATQDAIGETPVWREDERALYWIDCEGPCLRRWLSDTGEVSQWPMPERIGGFVFKQDGGALITLSSGIFDFDFDSGTLTLRVASPLGEEASLHECACDPAGRLWVGSIDHRVGHSNLHPGGAKLFRLDGNKLTPVIENFSCANGLAFSPKGDALYISDSTTLRCDRYALDPVSGHLGERSTLFKLGPGDGFVDGAAVDAEGGYWAALVYAGKLRRYLPDGTADIEIRLPFANPTKLAFGGADMRTMYITTIHHGLDGKPPTPLDGGLYAIEAPVAGRPDPAFAGSANAHP</sequence>
<dbReference type="InterPro" id="IPR013658">
    <property type="entry name" value="SGL"/>
</dbReference>
<gene>
    <name evidence="3" type="ORF">ABUH87_01600</name>
</gene>
<dbReference type="EC" id="3.1.1.99" evidence="3"/>
<accession>A0ABV3R705</accession>
<proteinExistence type="inferred from homology"/>